<dbReference type="EC" id="1.1.1.267" evidence="9"/>
<feature type="binding site" evidence="9">
    <location>
        <position position="243"/>
    </location>
    <ligand>
        <name>Mn(2+)</name>
        <dbReference type="ChEBI" id="CHEBI:29035"/>
    </ligand>
</feature>
<dbReference type="GO" id="GO:0070402">
    <property type="term" value="F:NADPH binding"/>
    <property type="evidence" value="ECO:0007669"/>
    <property type="project" value="InterPro"/>
</dbReference>
<proteinExistence type="inferred from homology"/>
<feature type="binding site" evidence="9">
    <location>
        <position position="32"/>
    </location>
    <ligand>
        <name>NADPH</name>
        <dbReference type="ChEBI" id="CHEBI:57783"/>
    </ligand>
</feature>
<keyword evidence="14" id="KW-1185">Reference proteome</keyword>
<feature type="binding site" evidence="9">
    <location>
        <position position="61"/>
    </location>
    <ligand>
        <name>NADPH</name>
        <dbReference type="ChEBI" id="CHEBI:57783"/>
    </ligand>
</feature>
<feature type="domain" description="1-deoxy-D-xylulose 5-phosphate reductoisomerase N-terminal" evidence="10">
    <location>
        <begin position="23"/>
        <end position="154"/>
    </location>
</feature>
<dbReference type="InterPro" id="IPR013644">
    <property type="entry name" value="DXP_reductoisomerase_C"/>
</dbReference>
<feature type="binding site" evidence="9">
    <location>
        <position position="239"/>
    </location>
    <ligand>
        <name>1-deoxy-D-xylulose 5-phosphate</name>
        <dbReference type="ChEBI" id="CHEBI:57792"/>
    </ligand>
</feature>
<dbReference type="Pfam" id="PF02670">
    <property type="entry name" value="DXP_reductoisom"/>
    <property type="match status" value="1"/>
</dbReference>
<feature type="binding site" evidence="9">
    <location>
        <position position="198"/>
    </location>
    <ligand>
        <name>1-deoxy-D-xylulose 5-phosphate</name>
        <dbReference type="ChEBI" id="CHEBI:57792"/>
    </ligand>
</feature>
<evidence type="ECO:0000256" key="5">
    <source>
        <dbReference type="ARBA" id="ARBA00023002"/>
    </source>
</evidence>
<evidence type="ECO:0000256" key="2">
    <source>
        <dbReference type="ARBA" id="ARBA00006825"/>
    </source>
</evidence>
<dbReference type="SUPFAM" id="SSF51735">
    <property type="entry name" value="NAD(P)-binding Rossmann-fold domains"/>
    <property type="match status" value="1"/>
</dbReference>
<dbReference type="AlphaFoldDB" id="A0A1M7SH79"/>
<feature type="binding site" evidence="9">
    <location>
        <position position="29"/>
    </location>
    <ligand>
        <name>NADPH</name>
        <dbReference type="ChEBI" id="CHEBI:57783"/>
    </ligand>
</feature>
<dbReference type="Proteomes" id="UP000186469">
    <property type="component" value="Unassembled WGS sequence"/>
</dbReference>
<dbReference type="PANTHER" id="PTHR30525:SF0">
    <property type="entry name" value="1-DEOXY-D-XYLULOSE 5-PHOSPHATE REDUCTOISOMERASE, CHLOROPLASTIC"/>
    <property type="match status" value="1"/>
</dbReference>
<feature type="binding site" evidence="9">
    <location>
        <position position="172"/>
    </location>
    <ligand>
        <name>Mn(2+)</name>
        <dbReference type="ChEBI" id="CHEBI:29035"/>
    </ligand>
</feature>
<keyword evidence="9" id="KW-0460">Magnesium</keyword>
<comment type="cofactor">
    <cofactor evidence="9">
        <name>Mg(2+)</name>
        <dbReference type="ChEBI" id="CHEBI:18420"/>
    </cofactor>
    <cofactor evidence="9">
        <name>Mn(2+)</name>
        <dbReference type="ChEBI" id="CHEBI:29035"/>
    </cofactor>
</comment>
<feature type="binding site" evidence="9">
    <location>
        <position position="173"/>
    </location>
    <ligand>
        <name>1-deoxy-D-xylulose 5-phosphate</name>
        <dbReference type="ChEBI" id="CHEBI:57792"/>
    </ligand>
</feature>
<comment type="similarity">
    <text evidence="2 9">Belongs to the DXR family.</text>
</comment>
<dbReference type="Gene3D" id="1.10.1740.10">
    <property type="match status" value="1"/>
</dbReference>
<dbReference type="SUPFAM" id="SSF69055">
    <property type="entry name" value="1-deoxy-D-xylulose-5-phosphate reductoisomerase, C-terminal domain"/>
    <property type="match status" value="1"/>
</dbReference>
<dbReference type="GO" id="GO:0016853">
    <property type="term" value="F:isomerase activity"/>
    <property type="evidence" value="ECO:0007669"/>
    <property type="project" value="UniProtKB-KW"/>
</dbReference>
<dbReference type="OrthoDB" id="9806546at2"/>
<comment type="function">
    <text evidence="9">Catalyzes the NADPH-dependent rearrangement and reduction of 1-deoxy-D-xylulose-5-phosphate (DXP) to 2-C-methyl-D-erythritol 4-phosphate (MEP).</text>
</comment>
<dbReference type="Pfam" id="PF13288">
    <property type="entry name" value="DXPR_C"/>
    <property type="match status" value="1"/>
</dbReference>
<evidence type="ECO:0000313" key="13">
    <source>
        <dbReference type="EMBL" id="SHN57814.1"/>
    </source>
</evidence>
<dbReference type="InterPro" id="IPR003821">
    <property type="entry name" value="DXP_reductoisomerase"/>
</dbReference>
<dbReference type="RefSeq" id="WP_072696624.1">
    <property type="nucleotide sequence ID" value="NZ_FRDI01000003.1"/>
</dbReference>
<feature type="binding site" evidence="9">
    <location>
        <position position="31"/>
    </location>
    <ligand>
        <name>NADPH</name>
        <dbReference type="ChEBI" id="CHEBI:57783"/>
    </ligand>
</feature>
<accession>A0A1M7SH79</accession>
<feature type="binding site" evidence="9">
    <location>
        <position position="174"/>
    </location>
    <ligand>
        <name>Mn(2+)</name>
        <dbReference type="ChEBI" id="CHEBI:29035"/>
    </ligand>
</feature>
<protein>
    <recommendedName>
        <fullName evidence="9">1-deoxy-D-xylulose 5-phosphate reductoisomerase</fullName>
        <shortName evidence="9">DXP reductoisomerase</shortName>
        <ecNumber evidence="9">1.1.1.267</ecNumber>
    </recommendedName>
    <alternativeName>
        <fullName evidence="9">1-deoxyxylulose-5-phosphate reductoisomerase</fullName>
    </alternativeName>
    <alternativeName>
        <fullName evidence="9">2-C-methyl-D-erythritol 4-phosphate synthase</fullName>
    </alternativeName>
</protein>
<evidence type="ECO:0000256" key="3">
    <source>
        <dbReference type="ARBA" id="ARBA00022723"/>
    </source>
</evidence>
<dbReference type="UniPathway" id="UPA00056">
    <property type="reaction ID" value="UER00092"/>
</dbReference>
<dbReference type="InterPro" id="IPR036169">
    <property type="entry name" value="DXPR_C_sf"/>
</dbReference>
<evidence type="ECO:0000259" key="11">
    <source>
        <dbReference type="Pfam" id="PF08436"/>
    </source>
</evidence>
<dbReference type="GO" id="GO:0051484">
    <property type="term" value="P:isopentenyl diphosphate biosynthetic process, methylerythritol 4-phosphate pathway involved in terpenoid biosynthetic process"/>
    <property type="evidence" value="ECO:0007669"/>
    <property type="project" value="TreeGrafter"/>
</dbReference>
<evidence type="ECO:0000256" key="8">
    <source>
        <dbReference type="ARBA" id="ARBA00048543"/>
    </source>
</evidence>
<dbReference type="STRING" id="1121455.SAMN02745728_00953"/>
<gene>
    <name evidence="9" type="primary">dxr</name>
    <name evidence="13" type="ORF">SAMN02745728_00953</name>
</gene>
<keyword evidence="5 9" id="KW-0560">Oxidoreductase</keyword>
<dbReference type="Gene3D" id="3.40.50.720">
    <property type="entry name" value="NAD(P)-binding Rossmann-like Domain"/>
    <property type="match status" value="1"/>
</dbReference>
<feature type="binding site" evidence="9">
    <location>
        <position position="240"/>
    </location>
    <ligand>
        <name>1-deoxy-D-xylulose 5-phosphate</name>
        <dbReference type="ChEBI" id="CHEBI:57792"/>
    </ligand>
</feature>
<keyword evidence="6 9" id="KW-0464">Manganese</keyword>
<dbReference type="PANTHER" id="PTHR30525">
    <property type="entry name" value="1-DEOXY-D-XYLULOSE 5-PHOSPHATE REDUCTOISOMERASE"/>
    <property type="match status" value="1"/>
</dbReference>
<name>A0A1M7SH79_9BACT</name>
<dbReference type="FunFam" id="3.40.50.720:FF:000045">
    <property type="entry name" value="1-deoxy-D-xylulose 5-phosphate reductoisomerase"/>
    <property type="match status" value="1"/>
</dbReference>
<comment type="pathway">
    <text evidence="1 9">Isoprenoid biosynthesis; isopentenyl diphosphate biosynthesis via DXP pathway; isopentenyl diphosphate from 1-deoxy-D-xylulose 5-phosphate: step 1/6.</text>
</comment>
<reference evidence="13 14" key="1">
    <citation type="submission" date="2016-12" db="EMBL/GenBank/DDBJ databases">
        <authorList>
            <person name="Song W.-J."/>
            <person name="Kurnit D.M."/>
        </authorList>
    </citation>
    <scope>NUCLEOTIDE SEQUENCE [LARGE SCALE GENOMIC DNA]</scope>
    <source>
        <strain evidence="13 14">DSM 11393</strain>
    </source>
</reference>
<feature type="binding site" evidence="9">
    <location>
        <position position="59"/>
    </location>
    <ligand>
        <name>NADPH</name>
        <dbReference type="ChEBI" id="CHEBI:57783"/>
    </ligand>
</feature>
<dbReference type="InterPro" id="IPR036291">
    <property type="entry name" value="NAD(P)-bd_dom_sf"/>
</dbReference>
<evidence type="ECO:0000256" key="6">
    <source>
        <dbReference type="ARBA" id="ARBA00023211"/>
    </source>
</evidence>
<dbReference type="GO" id="GO:0030604">
    <property type="term" value="F:1-deoxy-D-xylulose-5-phosphate reductoisomerase activity"/>
    <property type="evidence" value="ECO:0007669"/>
    <property type="project" value="UniProtKB-UniRule"/>
</dbReference>
<comment type="catalytic activity">
    <reaction evidence="8">
        <text>2-C-methyl-D-erythritol 4-phosphate + NADP(+) = 1-deoxy-D-xylulose 5-phosphate + NADPH + H(+)</text>
        <dbReference type="Rhea" id="RHEA:13717"/>
        <dbReference type="ChEBI" id="CHEBI:15378"/>
        <dbReference type="ChEBI" id="CHEBI:57783"/>
        <dbReference type="ChEBI" id="CHEBI:57792"/>
        <dbReference type="ChEBI" id="CHEBI:58262"/>
        <dbReference type="ChEBI" id="CHEBI:58349"/>
        <dbReference type="EC" id="1.1.1.267"/>
    </reaction>
    <physiologicalReaction direction="right-to-left" evidence="8">
        <dbReference type="Rhea" id="RHEA:13719"/>
    </physiologicalReaction>
</comment>
<feature type="binding site" evidence="9">
    <location>
        <position position="227"/>
    </location>
    <ligand>
        <name>NADPH</name>
        <dbReference type="ChEBI" id="CHEBI:57783"/>
    </ligand>
</feature>
<evidence type="ECO:0000256" key="4">
    <source>
        <dbReference type="ARBA" id="ARBA00022857"/>
    </source>
</evidence>
<keyword evidence="4 9" id="KW-0521">NADP</keyword>
<feature type="binding site" evidence="9">
    <location>
        <position position="243"/>
    </location>
    <ligand>
        <name>1-deoxy-D-xylulose 5-phosphate</name>
        <dbReference type="ChEBI" id="CHEBI:57792"/>
    </ligand>
</feature>
<feature type="binding site" evidence="9">
    <location>
        <position position="174"/>
    </location>
    <ligand>
        <name>1-deoxy-D-xylulose 5-phosphate</name>
        <dbReference type="ChEBI" id="CHEBI:57792"/>
    </ligand>
</feature>
<keyword evidence="3 9" id="KW-0479">Metal-binding</keyword>
<dbReference type="PIRSF" id="PIRSF006205">
    <property type="entry name" value="Dxp_reductismrs"/>
    <property type="match status" value="1"/>
</dbReference>
<feature type="binding site" evidence="9">
    <location>
        <position position="146"/>
    </location>
    <ligand>
        <name>NADPH</name>
        <dbReference type="ChEBI" id="CHEBI:57783"/>
    </ligand>
</feature>
<evidence type="ECO:0000256" key="9">
    <source>
        <dbReference type="HAMAP-Rule" id="MF_00183"/>
    </source>
</evidence>
<feature type="binding site" evidence="9">
    <location>
        <position position="234"/>
    </location>
    <ligand>
        <name>1-deoxy-D-xylulose 5-phosphate</name>
        <dbReference type="ChEBI" id="CHEBI:57792"/>
    </ligand>
</feature>
<sequence>MPDYITKMPMPYSELSPLTPRKLIIFGSTGSIGRNTLNVLRQLTPEKRSCFEVVGLVGGKNIELLAEQAAEFRPKYLGIQDVSLIDRLKALLPSGYKPELVSGSQGFSELASLAEVDMLMLAQSGAAGINATIAGAKAGKVLALANKEALVLAGSLVKKLCAESGAIILPVDSEHNAIFQVSHSENSKALKKIWLTASGGPFRSFSYEQLKTVSLEQALKHPKWNMGAKITIDSATMMNKGLEIIEAIHLFGAKTDEIKVVIHPESIVHSLVEFVDGSVLAQLGCPDMQIPISYCLGFNERLNAQQPALNLIEQKSLTFEDPNNKLFPALDLALLAYNSGQWSPIVLNAANEVAVAAFLNKQISFLDICNLVERALNSNLAQAFNAQAFDFETILALDQETRNKVLSWV</sequence>
<evidence type="ECO:0000256" key="7">
    <source>
        <dbReference type="ARBA" id="ARBA00023229"/>
    </source>
</evidence>
<feature type="domain" description="DXP reductoisomerase C-terminal" evidence="12">
    <location>
        <begin position="283"/>
        <end position="403"/>
    </location>
</feature>
<dbReference type="NCBIfam" id="TIGR00243">
    <property type="entry name" value="Dxr"/>
    <property type="match status" value="1"/>
</dbReference>
<dbReference type="InterPro" id="IPR026877">
    <property type="entry name" value="DXPR_C"/>
</dbReference>
<keyword evidence="7 9" id="KW-0414">Isoprene biosynthesis</keyword>
<evidence type="ECO:0000259" key="12">
    <source>
        <dbReference type="Pfam" id="PF13288"/>
    </source>
</evidence>
<feature type="binding site" evidence="9">
    <location>
        <position position="60"/>
    </location>
    <ligand>
        <name>NADPH</name>
        <dbReference type="ChEBI" id="CHEBI:57783"/>
    </ligand>
</feature>
<dbReference type="SUPFAM" id="SSF55347">
    <property type="entry name" value="Glyceraldehyde-3-phosphate dehydrogenase-like, C-terminal domain"/>
    <property type="match status" value="1"/>
</dbReference>
<dbReference type="InterPro" id="IPR013512">
    <property type="entry name" value="DXP_reductoisomerase_N"/>
</dbReference>
<feature type="binding site" evidence="9">
    <location>
        <position position="221"/>
    </location>
    <ligand>
        <name>1-deoxy-D-xylulose 5-phosphate</name>
        <dbReference type="ChEBI" id="CHEBI:57792"/>
    </ligand>
</feature>
<keyword evidence="13" id="KW-0413">Isomerase</keyword>
<evidence type="ECO:0000259" key="10">
    <source>
        <dbReference type="Pfam" id="PF02670"/>
    </source>
</evidence>
<dbReference type="HAMAP" id="MF_00183">
    <property type="entry name" value="DXP_reductoisom"/>
    <property type="match status" value="1"/>
</dbReference>
<dbReference type="GO" id="GO:0030145">
    <property type="term" value="F:manganese ion binding"/>
    <property type="evidence" value="ECO:0007669"/>
    <property type="project" value="TreeGrafter"/>
</dbReference>
<dbReference type="EMBL" id="FRDI01000003">
    <property type="protein sequence ID" value="SHN57814.1"/>
    <property type="molecule type" value="Genomic_DNA"/>
</dbReference>
<feature type="binding site" evidence="9">
    <location>
        <position position="148"/>
    </location>
    <ligand>
        <name>NADPH</name>
        <dbReference type="ChEBI" id="CHEBI:57783"/>
    </ligand>
</feature>
<feature type="binding site" evidence="9">
    <location>
        <position position="30"/>
    </location>
    <ligand>
        <name>NADPH</name>
        <dbReference type="ChEBI" id="CHEBI:57783"/>
    </ligand>
</feature>
<feature type="binding site" evidence="9">
    <location>
        <position position="147"/>
    </location>
    <ligand>
        <name>1-deoxy-D-xylulose 5-phosphate</name>
        <dbReference type="ChEBI" id="CHEBI:57792"/>
    </ligand>
</feature>
<feature type="domain" description="1-deoxy-D-xylulose 5-phosphate reductoisomerase C-terminal" evidence="11">
    <location>
        <begin position="168"/>
        <end position="251"/>
    </location>
</feature>
<organism evidence="13 14">
    <name type="scientific">Desulfovibrio litoralis DSM 11393</name>
    <dbReference type="NCBI Taxonomy" id="1121455"/>
    <lineage>
        <taxon>Bacteria</taxon>
        <taxon>Pseudomonadati</taxon>
        <taxon>Thermodesulfobacteriota</taxon>
        <taxon>Desulfovibrionia</taxon>
        <taxon>Desulfovibrionales</taxon>
        <taxon>Desulfovibrionaceae</taxon>
        <taxon>Desulfovibrio</taxon>
    </lineage>
</organism>
<evidence type="ECO:0000256" key="1">
    <source>
        <dbReference type="ARBA" id="ARBA00005094"/>
    </source>
</evidence>
<evidence type="ECO:0000313" key="14">
    <source>
        <dbReference type="Proteomes" id="UP000186469"/>
    </source>
</evidence>
<dbReference type="Pfam" id="PF08436">
    <property type="entry name" value="DXP_redisom_C"/>
    <property type="match status" value="1"/>
</dbReference>